<feature type="domain" description="Glycosyltransferase 2-like" evidence="1">
    <location>
        <begin position="303"/>
        <end position="427"/>
    </location>
</feature>
<dbReference type="RefSeq" id="WP_050536026.1">
    <property type="nucleotide sequence ID" value="NZ_CABHYO010000059.1"/>
</dbReference>
<proteinExistence type="predicted"/>
<dbReference type="PANTHER" id="PTHR43685:SF11">
    <property type="entry name" value="GLYCOSYLTRANSFERASE TAGX-RELATED"/>
    <property type="match status" value="1"/>
</dbReference>
<dbReference type="Pfam" id="PF00535">
    <property type="entry name" value="Glycos_transf_2"/>
    <property type="match status" value="1"/>
</dbReference>
<dbReference type="PANTHER" id="PTHR43685">
    <property type="entry name" value="GLYCOSYLTRANSFERASE"/>
    <property type="match status" value="1"/>
</dbReference>
<dbReference type="InterPro" id="IPR029044">
    <property type="entry name" value="Nucleotide-diphossugar_trans"/>
</dbReference>
<evidence type="ECO:0000313" key="2">
    <source>
        <dbReference type="EMBL" id="NIL21932.1"/>
    </source>
</evidence>
<dbReference type="Proteomes" id="UP000712947">
    <property type="component" value="Unassembled WGS sequence"/>
</dbReference>
<dbReference type="AlphaFoldDB" id="A0AA44CJP7"/>
<dbReference type="EMBL" id="JAASAI010000003">
    <property type="protein sequence ID" value="NIL21932.1"/>
    <property type="molecule type" value="Genomic_DNA"/>
</dbReference>
<name>A0AA44CJP7_YERMO</name>
<reference evidence="2" key="1">
    <citation type="submission" date="2020-03" db="EMBL/GenBank/DDBJ databases">
        <authorList>
            <person name="Kislichkina A."/>
            <person name="Dentovskaya S."/>
            <person name="Shaikhutdinov R."/>
            <person name="Ivanov S."/>
            <person name="Sizova A."/>
            <person name="Solomentsev V."/>
            <person name="Bogun A."/>
        </authorList>
    </citation>
    <scope>NUCLEOTIDE SEQUENCE</scope>
    <source>
        <strain evidence="2">SCPM-O-B-7610</strain>
    </source>
</reference>
<comment type="caution">
    <text evidence="2">The sequence shown here is derived from an EMBL/GenBank/DDBJ whole genome shotgun (WGS) entry which is preliminary data.</text>
</comment>
<dbReference type="InterPro" id="IPR050834">
    <property type="entry name" value="Glycosyltransf_2"/>
</dbReference>
<organism evidence="2 3">
    <name type="scientific">Yersinia mollaretii</name>
    <dbReference type="NCBI Taxonomy" id="33060"/>
    <lineage>
        <taxon>Bacteria</taxon>
        <taxon>Pseudomonadati</taxon>
        <taxon>Pseudomonadota</taxon>
        <taxon>Gammaproteobacteria</taxon>
        <taxon>Enterobacterales</taxon>
        <taxon>Yersiniaceae</taxon>
        <taxon>Yersinia</taxon>
    </lineage>
</organism>
<evidence type="ECO:0000313" key="3">
    <source>
        <dbReference type="Proteomes" id="UP000712947"/>
    </source>
</evidence>
<evidence type="ECO:0000259" key="1">
    <source>
        <dbReference type="Pfam" id="PF00535"/>
    </source>
</evidence>
<gene>
    <name evidence="2" type="ORF">HB991_05250</name>
</gene>
<sequence length="561" mass="64199">MGAINFSIDPNLVRILKKALQLDVFVETGTFKGDTIELVRDQFSEIYSVELSREYYETAVQRFDGDVHIKLVHSDSPSAMQVWGPKLSEQSVLYFLDAHWCAAENTASISSQCPLLEEIKAIGRLNIESVIVIDDARLFLAPPLAPHEISQWPSFHQIVSSLLSMSCNHELMVVNDVIVFYPKQSNIAMQNYAQTYGIDWLIAAQSIRNEWLAEAEKKEHVIQQLSQSLSDKDILLEKQYKTINAYRAAYGSLALLGPVARVIRRLYEIARPRLGNLNQYAPREMSIGLYQTNKNLNYYPLISIVTPSYNQGEFIERTITSILDQQYPKLEYYVQDGGSTDRTVEVLKQYQARLSGWASEPDSGQSQAINRGLSKTSGEIMAWLNSDDLLLPGALHVVADYFNRHPDIDVVYGNRLLIDENDKEIGRWILPGHNNEVLSWTDYVPQETLFWRRSIWEKAGGEIDESFRFAMDWDLLVRFRDAGAHFGHIDQFLGAFRIHASQKTSSEINEVGHQEMDRIRMRVLGSVPDQKAIRKAIFPYLIKHIAMDMNYRIRTRLGMKV</sequence>
<protein>
    <submittedName>
        <fullName evidence="2">Glycosyltransferase</fullName>
    </submittedName>
</protein>
<dbReference type="Gene3D" id="3.90.550.10">
    <property type="entry name" value="Spore Coat Polysaccharide Biosynthesis Protein SpsA, Chain A"/>
    <property type="match status" value="1"/>
</dbReference>
<accession>A0AA44CJP7</accession>
<dbReference type="SUPFAM" id="SSF53448">
    <property type="entry name" value="Nucleotide-diphospho-sugar transferases"/>
    <property type="match status" value="1"/>
</dbReference>
<dbReference type="InterPro" id="IPR001173">
    <property type="entry name" value="Glyco_trans_2-like"/>
</dbReference>
<dbReference type="CDD" id="cd06433">
    <property type="entry name" value="GT_2_WfgS_like"/>
    <property type="match status" value="1"/>
</dbReference>